<accession>A0AB39TKP0</accession>
<dbReference type="EMBL" id="CP163445">
    <property type="protein sequence ID" value="XDQ79785.1"/>
    <property type="molecule type" value="Genomic_DNA"/>
</dbReference>
<organism evidence="1">
    <name type="scientific">Streptomyces sp. Y1</name>
    <dbReference type="NCBI Taxonomy" id="3238634"/>
    <lineage>
        <taxon>Bacteria</taxon>
        <taxon>Bacillati</taxon>
        <taxon>Actinomycetota</taxon>
        <taxon>Actinomycetes</taxon>
        <taxon>Kitasatosporales</taxon>
        <taxon>Streptomycetaceae</taxon>
        <taxon>Streptomyces</taxon>
    </lineage>
</organism>
<evidence type="ECO:0008006" key="2">
    <source>
        <dbReference type="Google" id="ProtNLM"/>
    </source>
</evidence>
<proteinExistence type="predicted"/>
<sequence length="41" mass="4900">MTLWKVPSGTVYWLANKHSWRRYKVCGRVHYHPQDVLDTLG</sequence>
<dbReference type="AlphaFoldDB" id="A0AB39TKP0"/>
<gene>
    <name evidence="1" type="ORF">AB2U05_15630</name>
</gene>
<name>A0AB39TKP0_9ACTN</name>
<reference evidence="1" key="1">
    <citation type="submission" date="2024-07" db="EMBL/GenBank/DDBJ databases">
        <authorList>
            <person name="Yu S.T."/>
        </authorList>
    </citation>
    <scope>NUCLEOTIDE SEQUENCE</scope>
    <source>
        <strain evidence="1">Y1</strain>
    </source>
</reference>
<dbReference type="RefSeq" id="WP_267884074.1">
    <property type="nucleotide sequence ID" value="NZ_CP163445.1"/>
</dbReference>
<evidence type="ECO:0000313" key="1">
    <source>
        <dbReference type="EMBL" id="XDQ79785.1"/>
    </source>
</evidence>
<protein>
    <recommendedName>
        <fullName evidence="2">DNA-binding protein</fullName>
    </recommendedName>
</protein>